<dbReference type="InterPro" id="IPR009100">
    <property type="entry name" value="AcylCoA_DH/oxidase_NM_dom_sf"/>
</dbReference>
<keyword evidence="5 7" id="KW-0274">FAD</keyword>
<dbReference type="InterPro" id="IPR046373">
    <property type="entry name" value="Acyl-CoA_Oxase/DH_mid-dom_sf"/>
</dbReference>
<evidence type="ECO:0000256" key="5">
    <source>
        <dbReference type="ARBA" id="ARBA00022827"/>
    </source>
</evidence>
<comment type="subunit">
    <text evidence="3">Homotetramer.</text>
</comment>
<protein>
    <submittedName>
        <fullName evidence="11">Acyl-CoA dehydrogenase domain protein</fullName>
    </submittedName>
</protein>
<dbReference type="InterPro" id="IPR006091">
    <property type="entry name" value="Acyl-CoA_Oxase/DH_mid-dom"/>
</dbReference>
<dbReference type="Proteomes" id="UP000001784">
    <property type="component" value="Chromosome"/>
</dbReference>
<evidence type="ECO:0000256" key="3">
    <source>
        <dbReference type="ARBA" id="ARBA00011881"/>
    </source>
</evidence>
<dbReference type="Pfam" id="PF02771">
    <property type="entry name" value="Acyl-CoA_dh_N"/>
    <property type="match status" value="1"/>
</dbReference>
<proteinExistence type="inferred from homology"/>
<dbReference type="AlphaFoldDB" id="A0LNG2"/>
<sequence length="555" mass="61805">MPPDAFLERIFHGSIDPDVFQSFRVVQDEAKVDRLRKAYAAILDEYPAGALEAAGAIPERMLRRMGEIGLFGVTIPEEYGGLGFNVWEYMRLVEAMVKMDVSVAIASIAHCSIGVKGVQLFGNDAQKRKYLVPAATGEMIFSYALTEPRIGSDAQHIETLAELSPDGSHYILNGQKTYITNANYAGGLTVFARMDPRRPGFLGVFIVETGWEGVKVGKDMPKMGLKASSTAPVRFTNVRVPVENLLGKPGEGFKIAMTVLNYGRLGLGAASVGMMERSLRDMMKRSSTRVQFQVPIRDFPLIQEKLVRARVNAAVSKAMNDFAAHFLNAAPRLNVAIETSHCKLFGTTRAWDTLYDALQVAGGSGYLSTQPYEKRMRDFRVATVFEGTTEIHSIYPALFLIRKTAKDALRGGRRTAALTFCLKALAARIDWELGFDNRIMRRAWRLAGANARTISRMIPALYLLYRDRLPEKEYLLRRISTLSLYLFGLVALLAGMSARSGSGPYGEEDLRVLAHFTEEAALARKASRRLFDSRKEILDGLICRDLFRGWKDERG</sequence>
<dbReference type="PANTHER" id="PTHR43884:SF9">
    <property type="entry name" value="COMPLEX I ASSEMBLY FACTOR ACAD9, MITOCHONDRIAL"/>
    <property type="match status" value="1"/>
</dbReference>
<dbReference type="FunFam" id="2.40.110.10:FF:000002">
    <property type="entry name" value="Acyl-CoA dehydrogenase fadE12"/>
    <property type="match status" value="1"/>
</dbReference>
<dbReference type="InterPro" id="IPR013786">
    <property type="entry name" value="AcylCoA_DH/ox_N"/>
</dbReference>
<name>A0LNG2_SYNFM</name>
<organism evidence="11 12">
    <name type="scientific">Syntrophobacter fumaroxidans (strain DSM 10017 / MPOB)</name>
    <dbReference type="NCBI Taxonomy" id="335543"/>
    <lineage>
        <taxon>Bacteria</taxon>
        <taxon>Pseudomonadati</taxon>
        <taxon>Thermodesulfobacteriota</taxon>
        <taxon>Syntrophobacteria</taxon>
        <taxon>Syntrophobacterales</taxon>
        <taxon>Syntrophobacteraceae</taxon>
        <taxon>Syntrophobacter</taxon>
    </lineage>
</organism>
<evidence type="ECO:0000259" key="10">
    <source>
        <dbReference type="Pfam" id="PF02771"/>
    </source>
</evidence>
<comment type="similarity">
    <text evidence="2 7">Belongs to the acyl-CoA dehydrogenase family.</text>
</comment>
<dbReference type="Gene3D" id="1.10.540.10">
    <property type="entry name" value="Acyl-CoA dehydrogenase/oxidase, N-terminal domain"/>
    <property type="match status" value="1"/>
</dbReference>
<evidence type="ECO:0000313" key="11">
    <source>
        <dbReference type="EMBL" id="ABK18964.1"/>
    </source>
</evidence>
<dbReference type="Gene3D" id="2.40.110.10">
    <property type="entry name" value="Butyryl-CoA Dehydrogenase, subunit A, domain 2"/>
    <property type="match status" value="1"/>
</dbReference>
<feature type="domain" description="Acyl-CoA dehydrogenase/oxidase C-terminal" evidence="8">
    <location>
        <begin position="250"/>
        <end position="392"/>
    </location>
</feature>
<dbReference type="InterPro" id="IPR036250">
    <property type="entry name" value="AcylCo_DH-like_C"/>
</dbReference>
<dbReference type="InterPro" id="IPR009075">
    <property type="entry name" value="AcylCo_DH/oxidase_C"/>
</dbReference>
<evidence type="ECO:0000313" key="12">
    <source>
        <dbReference type="Proteomes" id="UP000001784"/>
    </source>
</evidence>
<dbReference type="HOGENOM" id="CLU_018204_11_2_7"/>
<dbReference type="STRING" id="335543.Sfum_3291"/>
<evidence type="ECO:0000256" key="2">
    <source>
        <dbReference type="ARBA" id="ARBA00009347"/>
    </source>
</evidence>
<dbReference type="KEGG" id="sfu:Sfum_3291"/>
<dbReference type="Gene3D" id="1.20.140.10">
    <property type="entry name" value="Butyryl-CoA Dehydrogenase, subunit A, domain 3"/>
    <property type="match status" value="1"/>
</dbReference>
<dbReference type="InParanoid" id="A0LNG2"/>
<evidence type="ECO:0000256" key="4">
    <source>
        <dbReference type="ARBA" id="ARBA00022630"/>
    </source>
</evidence>
<keyword evidence="12" id="KW-1185">Reference proteome</keyword>
<gene>
    <name evidence="11" type="ordered locus">Sfum_3291</name>
</gene>
<dbReference type="FunFam" id="1.10.540.10:FF:000001">
    <property type="entry name" value="Very long-chain-specific acyl-CoA dehydrogenase, mitochondrial"/>
    <property type="match status" value="1"/>
</dbReference>
<dbReference type="RefSeq" id="WP_011700089.1">
    <property type="nucleotide sequence ID" value="NC_008554.1"/>
</dbReference>
<dbReference type="Pfam" id="PF02770">
    <property type="entry name" value="Acyl-CoA_dh_M"/>
    <property type="match status" value="1"/>
</dbReference>
<dbReference type="EMBL" id="CP000478">
    <property type="protein sequence ID" value="ABK18964.1"/>
    <property type="molecule type" value="Genomic_DNA"/>
</dbReference>
<comment type="cofactor">
    <cofactor evidence="1 7">
        <name>FAD</name>
        <dbReference type="ChEBI" id="CHEBI:57692"/>
    </cofactor>
</comment>
<dbReference type="SUPFAM" id="SSF56645">
    <property type="entry name" value="Acyl-CoA dehydrogenase NM domain-like"/>
    <property type="match status" value="1"/>
</dbReference>
<keyword evidence="4 7" id="KW-0285">Flavoprotein</keyword>
<dbReference type="InterPro" id="IPR037069">
    <property type="entry name" value="AcylCoA_DH/ox_N_sf"/>
</dbReference>
<accession>A0LNG2</accession>
<dbReference type="SUPFAM" id="SSF47203">
    <property type="entry name" value="Acyl-CoA dehydrogenase C-terminal domain-like"/>
    <property type="match status" value="1"/>
</dbReference>
<evidence type="ECO:0000256" key="6">
    <source>
        <dbReference type="ARBA" id="ARBA00023002"/>
    </source>
</evidence>
<dbReference type="Pfam" id="PF00441">
    <property type="entry name" value="Acyl-CoA_dh_1"/>
    <property type="match status" value="1"/>
</dbReference>
<dbReference type="GO" id="GO:0050660">
    <property type="term" value="F:flavin adenine dinucleotide binding"/>
    <property type="evidence" value="ECO:0007669"/>
    <property type="project" value="InterPro"/>
</dbReference>
<dbReference type="PANTHER" id="PTHR43884">
    <property type="entry name" value="ACYL-COA DEHYDROGENASE"/>
    <property type="match status" value="1"/>
</dbReference>
<dbReference type="eggNOG" id="COG1960">
    <property type="taxonomic scope" value="Bacteria"/>
</dbReference>
<evidence type="ECO:0000256" key="7">
    <source>
        <dbReference type="RuleBase" id="RU362125"/>
    </source>
</evidence>
<evidence type="ECO:0000259" key="8">
    <source>
        <dbReference type="Pfam" id="PF00441"/>
    </source>
</evidence>
<feature type="domain" description="Acyl-CoA oxidase/dehydrogenase middle" evidence="9">
    <location>
        <begin position="143"/>
        <end position="238"/>
    </location>
</feature>
<keyword evidence="6 7" id="KW-0560">Oxidoreductase</keyword>
<reference evidence="11 12" key="1">
    <citation type="submission" date="2006-10" db="EMBL/GenBank/DDBJ databases">
        <title>Complete sequence of Syntrophobacter fumaroxidans MPOB.</title>
        <authorList>
            <consortium name="US DOE Joint Genome Institute"/>
            <person name="Copeland A."/>
            <person name="Lucas S."/>
            <person name="Lapidus A."/>
            <person name="Barry K."/>
            <person name="Detter J.C."/>
            <person name="Glavina del Rio T."/>
            <person name="Hammon N."/>
            <person name="Israni S."/>
            <person name="Pitluck S."/>
            <person name="Goltsman E.G."/>
            <person name="Martinez M."/>
            <person name="Schmutz J."/>
            <person name="Larimer F."/>
            <person name="Land M."/>
            <person name="Hauser L."/>
            <person name="Kyrpides N."/>
            <person name="Kim E."/>
            <person name="Boone D.R."/>
            <person name="Brockman F."/>
            <person name="Culley D."/>
            <person name="Ferry J."/>
            <person name="Gunsalus R."/>
            <person name="McInerney M.J."/>
            <person name="Morrison M."/>
            <person name="Plugge C."/>
            <person name="Rohlin L."/>
            <person name="Scholten J."/>
            <person name="Sieber J."/>
            <person name="Stams A.J.M."/>
            <person name="Worm P."/>
            <person name="Henstra A.M."/>
            <person name="Richardson P."/>
        </authorList>
    </citation>
    <scope>NUCLEOTIDE SEQUENCE [LARGE SCALE GENOMIC DNA]</scope>
    <source>
        <strain evidence="12">DSM 10017 / MPOB</strain>
    </source>
</reference>
<dbReference type="GO" id="GO:0003995">
    <property type="term" value="F:acyl-CoA dehydrogenase activity"/>
    <property type="evidence" value="ECO:0007669"/>
    <property type="project" value="TreeGrafter"/>
</dbReference>
<feature type="domain" description="Acyl-CoA dehydrogenase/oxidase N-terminal" evidence="10">
    <location>
        <begin position="42"/>
        <end position="138"/>
    </location>
</feature>
<evidence type="ECO:0000259" key="9">
    <source>
        <dbReference type="Pfam" id="PF02770"/>
    </source>
</evidence>
<evidence type="ECO:0000256" key="1">
    <source>
        <dbReference type="ARBA" id="ARBA00001974"/>
    </source>
</evidence>